<name>A0ABX0FKN1_9BURK</name>
<comment type="subcellular location">
    <subcellularLocation>
        <location evidence="1">Cell membrane</location>
        <topology evidence="1">Multi-pass membrane protein</topology>
    </subcellularLocation>
</comment>
<keyword evidence="3" id="KW-1003">Cell membrane</keyword>
<comment type="caution">
    <text evidence="10">The sequence shown here is derived from an EMBL/GenBank/DDBJ whole genome shotgun (WGS) entry which is preliminary data.</text>
</comment>
<keyword evidence="4 8" id="KW-0812">Transmembrane</keyword>
<dbReference type="EMBL" id="JAADJT010000005">
    <property type="protein sequence ID" value="NGZ85067.1"/>
    <property type="molecule type" value="Genomic_DNA"/>
</dbReference>
<protein>
    <submittedName>
        <fullName evidence="10">MFS transporter</fullName>
    </submittedName>
</protein>
<feature type="transmembrane region" description="Helical" evidence="8">
    <location>
        <begin position="319"/>
        <end position="343"/>
    </location>
</feature>
<feature type="transmembrane region" description="Helical" evidence="8">
    <location>
        <begin position="118"/>
        <end position="138"/>
    </location>
</feature>
<feature type="transmembrane region" description="Helical" evidence="8">
    <location>
        <begin position="25"/>
        <end position="41"/>
    </location>
</feature>
<evidence type="ECO:0000256" key="2">
    <source>
        <dbReference type="ARBA" id="ARBA00022448"/>
    </source>
</evidence>
<dbReference type="Gene3D" id="1.20.1250.20">
    <property type="entry name" value="MFS general substrate transporter like domains"/>
    <property type="match status" value="1"/>
</dbReference>
<sequence length="417" mass="43315">MQTHHISHPISTGDRSKLPSSRPPAAMWASAALVAAVFMLSNSATPLYEHWQREFGFSPGTLTLIFSMYIVGLIGSLLFAGQISDRYGRRPVLIPGLLIGAMGSLLFANAASVLTLCVARMASGVAVGVIVSAGMAAVADLGGVQHRRRAALAASVSMVLGAGLGPLFAGTVAHLCRDPAWLVFTIEFVILLLALLLACLLPLPRVHSAHGTGARLWVPTIPRVNRAHLACGMAVFGPGISATAFMLALGPTLLTELTGAHNPLLAGGITCLMFFSAACVQFFVRGLSPQRILTLGAISVLLAMSALLFSIQMSMMPAMIASALLAGAGQGLGQLGGFTLISLHVAQARRAEANALLNIGAFGLAGVSTITAGYWINIYGLSVAVTLFSLVMACLGVAGAYLIPKLLDLPRPQVRST</sequence>
<evidence type="ECO:0000313" key="11">
    <source>
        <dbReference type="Proteomes" id="UP000666369"/>
    </source>
</evidence>
<dbReference type="InterPro" id="IPR050171">
    <property type="entry name" value="MFS_Transporters"/>
</dbReference>
<keyword evidence="6 8" id="KW-0472">Membrane</keyword>
<feature type="transmembrane region" description="Helical" evidence="8">
    <location>
        <begin position="264"/>
        <end position="284"/>
    </location>
</feature>
<evidence type="ECO:0000256" key="8">
    <source>
        <dbReference type="SAM" id="Phobius"/>
    </source>
</evidence>
<evidence type="ECO:0000256" key="3">
    <source>
        <dbReference type="ARBA" id="ARBA00022475"/>
    </source>
</evidence>
<keyword evidence="11" id="KW-1185">Reference proteome</keyword>
<evidence type="ECO:0000313" key="10">
    <source>
        <dbReference type="EMBL" id="NGZ85067.1"/>
    </source>
</evidence>
<reference evidence="10 11" key="1">
    <citation type="submission" date="2020-01" db="EMBL/GenBank/DDBJ databases">
        <authorList>
            <person name="Lee S.D."/>
        </authorList>
    </citation>
    <scope>NUCLEOTIDE SEQUENCE [LARGE SCALE GENOMIC DNA]</scope>
    <source>
        <strain evidence="10 11">SAP-35</strain>
    </source>
</reference>
<dbReference type="InterPro" id="IPR011701">
    <property type="entry name" value="MFS"/>
</dbReference>
<dbReference type="PANTHER" id="PTHR23517">
    <property type="entry name" value="RESISTANCE PROTEIN MDTM, PUTATIVE-RELATED-RELATED"/>
    <property type="match status" value="1"/>
</dbReference>
<evidence type="ECO:0000256" key="5">
    <source>
        <dbReference type="ARBA" id="ARBA00022989"/>
    </source>
</evidence>
<organism evidence="10 11">
    <name type="scientific">Duganella aceris</name>
    <dbReference type="NCBI Taxonomy" id="2703883"/>
    <lineage>
        <taxon>Bacteria</taxon>
        <taxon>Pseudomonadati</taxon>
        <taxon>Pseudomonadota</taxon>
        <taxon>Betaproteobacteria</taxon>
        <taxon>Burkholderiales</taxon>
        <taxon>Oxalobacteraceae</taxon>
        <taxon>Telluria group</taxon>
        <taxon>Duganella</taxon>
    </lineage>
</organism>
<dbReference type="PROSITE" id="PS00216">
    <property type="entry name" value="SUGAR_TRANSPORT_1"/>
    <property type="match status" value="1"/>
</dbReference>
<feature type="transmembrane region" description="Helical" evidence="8">
    <location>
        <begin position="150"/>
        <end position="169"/>
    </location>
</feature>
<evidence type="ECO:0000256" key="7">
    <source>
        <dbReference type="SAM" id="MobiDB-lite"/>
    </source>
</evidence>
<dbReference type="Proteomes" id="UP000666369">
    <property type="component" value="Unassembled WGS sequence"/>
</dbReference>
<keyword evidence="5 8" id="KW-1133">Transmembrane helix</keyword>
<evidence type="ECO:0000259" key="9">
    <source>
        <dbReference type="PROSITE" id="PS50850"/>
    </source>
</evidence>
<evidence type="ECO:0000256" key="1">
    <source>
        <dbReference type="ARBA" id="ARBA00004651"/>
    </source>
</evidence>
<feature type="transmembrane region" description="Helical" evidence="8">
    <location>
        <begin position="291"/>
        <end position="313"/>
    </location>
</feature>
<dbReference type="PROSITE" id="PS50850">
    <property type="entry name" value="MFS"/>
    <property type="match status" value="1"/>
</dbReference>
<dbReference type="PANTHER" id="PTHR23517:SF13">
    <property type="entry name" value="MAJOR FACILITATOR SUPERFAMILY MFS_1"/>
    <property type="match status" value="1"/>
</dbReference>
<gene>
    <name evidence="10" type="ORF">GW587_12495</name>
</gene>
<feature type="transmembrane region" description="Helical" evidence="8">
    <location>
        <begin position="355"/>
        <end position="376"/>
    </location>
</feature>
<feature type="transmembrane region" description="Helical" evidence="8">
    <location>
        <begin position="61"/>
        <end position="80"/>
    </location>
</feature>
<proteinExistence type="predicted"/>
<feature type="transmembrane region" description="Helical" evidence="8">
    <location>
        <begin position="227"/>
        <end position="249"/>
    </location>
</feature>
<dbReference type="SUPFAM" id="SSF103473">
    <property type="entry name" value="MFS general substrate transporter"/>
    <property type="match status" value="1"/>
</dbReference>
<dbReference type="InterPro" id="IPR036259">
    <property type="entry name" value="MFS_trans_sf"/>
</dbReference>
<keyword evidence="2" id="KW-0813">Transport</keyword>
<dbReference type="InterPro" id="IPR020846">
    <property type="entry name" value="MFS_dom"/>
</dbReference>
<evidence type="ECO:0000256" key="4">
    <source>
        <dbReference type="ARBA" id="ARBA00022692"/>
    </source>
</evidence>
<accession>A0ABX0FKN1</accession>
<feature type="domain" description="Major facilitator superfamily (MFS) profile" evidence="9">
    <location>
        <begin position="25"/>
        <end position="417"/>
    </location>
</feature>
<dbReference type="InterPro" id="IPR005829">
    <property type="entry name" value="Sugar_transporter_CS"/>
</dbReference>
<feature type="transmembrane region" description="Helical" evidence="8">
    <location>
        <begin position="92"/>
        <end position="112"/>
    </location>
</feature>
<dbReference type="Pfam" id="PF07690">
    <property type="entry name" value="MFS_1"/>
    <property type="match status" value="1"/>
</dbReference>
<feature type="transmembrane region" description="Helical" evidence="8">
    <location>
        <begin position="181"/>
        <end position="206"/>
    </location>
</feature>
<evidence type="ECO:0000256" key="6">
    <source>
        <dbReference type="ARBA" id="ARBA00023136"/>
    </source>
</evidence>
<feature type="transmembrane region" description="Helical" evidence="8">
    <location>
        <begin position="382"/>
        <end position="403"/>
    </location>
</feature>
<feature type="region of interest" description="Disordered" evidence="7">
    <location>
        <begin position="1"/>
        <end position="21"/>
    </location>
</feature>
<reference evidence="11" key="2">
    <citation type="submission" date="2023-07" db="EMBL/GenBank/DDBJ databases">
        <title>Duganella aceri sp. nov., isolated from tree sap.</title>
        <authorList>
            <person name="Kim I.S."/>
        </authorList>
    </citation>
    <scope>NUCLEOTIDE SEQUENCE [LARGE SCALE GENOMIC DNA]</scope>
    <source>
        <strain evidence="11">SAP-35</strain>
    </source>
</reference>